<dbReference type="InterPro" id="IPR050109">
    <property type="entry name" value="HTH-type_TetR-like_transc_reg"/>
</dbReference>
<evidence type="ECO:0000256" key="4">
    <source>
        <dbReference type="PROSITE-ProRule" id="PRU00335"/>
    </source>
</evidence>
<keyword evidence="1" id="KW-0805">Transcription regulation</keyword>
<dbReference type="PROSITE" id="PS50977">
    <property type="entry name" value="HTH_TETR_2"/>
    <property type="match status" value="1"/>
</dbReference>
<feature type="domain" description="HTH tetR-type" evidence="5">
    <location>
        <begin position="8"/>
        <end position="68"/>
    </location>
</feature>
<protein>
    <submittedName>
        <fullName evidence="6">TetR/AcrR family transcriptional regulator</fullName>
    </submittedName>
</protein>
<organism evidence="6 7">
    <name type="scientific">Paenibacillus baimaensis</name>
    <dbReference type="NCBI Taxonomy" id="2982185"/>
    <lineage>
        <taxon>Bacteria</taxon>
        <taxon>Bacillati</taxon>
        <taxon>Bacillota</taxon>
        <taxon>Bacilli</taxon>
        <taxon>Bacillales</taxon>
        <taxon>Paenibacillaceae</taxon>
        <taxon>Paenibacillus</taxon>
    </lineage>
</organism>
<dbReference type="InterPro" id="IPR009057">
    <property type="entry name" value="Homeodomain-like_sf"/>
</dbReference>
<dbReference type="Proteomes" id="UP001652445">
    <property type="component" value="Unassembled WGS sequence"/>
</dbReference>
<dbReference type="PANTHER" id="PTHR30055:SF234">
    <property type="entry name" value="HTH-TYPE TRANSCRIPTIONAL REGULATOR BETI"/>
    <property type="match status" value="1"/>
</dbReference>
<dbReference type="RefSeq" id="WP_076236683.1">
    <property type="nucleotide sequence ID" value="NZ_JAOQIO010000022.1"/>
</dbReference>
<keyword evidence="2 4" id="KW-0238">DNA-binding</keyword>
<sequence length="196" mass="22256">MTASEKQNMTREKILNTTLELIKKEGFEAITIRKIANHSETNIALVNYYFGSKDKLISEAIHSLLSGFQVSFAILDNTTMSHKARLKQFLTDYVGVISQNRELVCKIITLGSTPFASQNEYGQFLRLTGFEKISSTLSEITLETNPDILKMMMMQIFGAIFLPELMKPLILSGTGMHISTIDQQIDLLFERYFVQE</sequence>
<dbReference type="EMBL" id="JAOQIO010000022">
    <property type="protein sequence ID" value="MCU6792210.1"/>
    <property type="molecule type" value="Genomic_DNA"/>
</dbReference>
<comment type="caution">
    <text evidence="6">The sequence shown here is derived from an EMBL/GenBank/DDBJ whole genome shotgun (WGS) entry which is preliminary data.</text>
</comment>
<dbReference type="Pfam" id="PF00440">
    <property type="entry name" value="TetR_N"/>
    <property type="match status" value="1"/>
</dbReference>
<dbReference type="SUPFAM" id="SSF46689">
    <property type="entry name" value="Homeodomain-like"/>
    <property type="match status" value="1"/>
</dbReference>
<keyword evidence="7" id="KW-1185">Reference proteome</keyword>
<evidence type="ECO:0000256" key="1">
    <source>
        <dbReference type="ARBA" id="ARBA00023015"/>
    </source>
</evidence>
<evidence type="ECO:0000313" key="7">
    <source>
        <dbReference type="Proteomes" id="UP001652445"/>
    </source>
</evidence>
<evidence type="ECO:0000259" key="5">
    <source>
        <dbReference type="PROSITE" id="PS50977"/>
    </source>
</evidence>
<evidence type="ECO:0000256" key="2">
    <source>
        <dbReference type="ARBA" id="ARBA00023125"/>
    </source>
</evidence>
<evidence type="ECO:0000313" key="6">
    <source>
        <dbReference type="EMBL" id="MCU6792210.1"/>
    </source>
</evidence>
<name>A0ABT2UC50_9BACL</name>
<dbReference type="Gene3D" id="1.10.357.10">
    <property type="entry name" value="Tetracycline Repressor, domain 2"/>
    <property type="match status" value="1"/>
</dbReference>
<keyword evidence="3" id="KW-0804">Transcription</keyword>
<dbReference type="PANTHER" id="PTHR30055">
    <property type="entry name" value="HTH-TYPE TRANSCRIPTIONAL REGULATOR RUTR"/>
    <property type="match status" value="1"/>
</dbReference>
<gene>
    <name evidence="6" type="ORF">OB236_08730</name>
</gene>
<accession>A0ABT2UC50</accession>
<reference evidence="6 7" key="1">
    <citation type="submission" date="2022-09" db="EMBL/GenBank/DDBJ databases">
        <authorList>
            <person name="Han X.L."/>
            <person name="Wang Q."/>
            <person name="Lu T."/>
        </authorList>
    </citation>
    <scope>NUCLEOTIDE SEQUENCE [LARGE SCALE GENOMIC DNA]</scope>
    <source>
        <strain evidence="6 7">WQ 127069</strain>
    </source>
</reference>
<dbReference type="InterPro" id="IPR001647">
    <property type="entry name" value="HTH_TetR"/>
</dbReference>
<proteinExistence type="predicted"/>
<evidence type="ECO:0000256" key="3">
    <source>
        <dbReference type="ARBA" id="ARBA00023163"/>
    </source>
</evidence>
<feature type="DNA-binding region" description="H-T-H motif" evidence="4">
    <location>
        <begin position="31"/>
        <end position="50"/>
    </location>
</feature>